<evidence type="ECO:0000313" key="8">
    <source>
        <dbReference type="Proteomes" id="UP001054857"/>
    </source>
</evidence>
<organism evidence="7 8">
    <name type="scientific">Astrephomene gubernaculifera</name>
    <dbReference type="NCBI Taxonomy" id="47775"/>
    <lineage>
        <taxon>Eukaryota</taxon>
        <taxon>Viridiplantae</taxon>
        <taxon>Chlorophyta</taxon>
        <taxon>core chlorophytes</taxon>
        <taxon>Chlorophyceae</taxon>
        <taxon>CS clade</taxon>
        <taxon>Chlamydomonadales</taxon>
        <taxon>Astrephomenaceae</taxon>
        <taxon>Astrephomene</taxon>
    </lineage>
</organism>
<dbReference type="SUPFAM" id="SSF47060">
    <property type="entry name" value="S15/NS1 RNA-binding domain"/>
    <property type="match status" value="1"/>
</dbReference>
<name>A0AAD3DRK1_9CHLO</name>
<gene>
    <name evidence="7" type="ORF">Agub_g8359</name>
</gene>
<evidence type="ECO:0000313" key="7">
    <source>
        <dbReference type="EMBL" id="GFR46736.1"/>
    </source>
</evidence>
<dbReference type="GO" id="GO:0005737">
    <property type="term" value="C:cytoplasm"/>
    <property type="evidence" value="ECO:0007669"/>
    <property type="project" value="UniProtKB-ARBA"/>
</dbReference>
<keyword evidence="3" id="KW-0687">Ribonucleoprotein</keyword>
<feature type="chain" id="PRO_5042258475" description="Small ribosomal subunit protein uS15c" evidence="6">
    <location>
        <begin position="20"/>
        <end position="315"/>
    </location>
</feature>
<dbReference type="AlphaFoldDB" id="A0AAD3DRK1"/>
<dbReference type="EMBL" id="BMAR01000015">
    <property type="protein sequence ID" value="GFR46736.1"/>
    <property type="molecule type" value="Genomic_DNA"/>
</dbReference>
<feature type="compositionally biased region" description="Low complexity" evidence="5">
    <location>
        <begin position="86"/>
        <end position="116"/>
    </location>
</feature>
<dbReference type="Pfam" id="PF00312">
    <property type="entry name" value="Ribosomal_S15"/>
    <property type="match status" value="1"/>
</dbReference>
<sequence>MSGWLVGRLVSGLGVATKAAVLPLTRQTATDLVSSCLTPTACSMWRCWSVPDQAFLSTSAVSSAQASLSAMSEASAAAAAAAPSTSASGASASGASDNPASSSSGDAAALEAAQQPPSAPLPDPKPDLVDKFLSTEVLGLEERRRLERQAVVRDFQRHPADTGSPQVMVAVMTHRLRELVQHFDSNRKQLPAMRHLEILVNQRRRLLTWLRDADFESYSYTIAKLGLRDIYTPTGFSDRYREGLRPSDPVPDDSVNRLRFNFHTKYRQKKASLWQRLRPQLVAEDPYLQATDAAAAAAAKQRQQQQRVAAAQQRL</sequence>
<proteinExistence type="inferred from homology"/>
<dbReference type="GO" id="GO:0005840">
    <property type="term" value="C:ribosome"/>
    <property type="evidence" value="ECO:0007669"/>
    <property type="project" value="UniProtKB-KW"/>
</dbReference>
<dbReference type="Gene3D" id="6.10.250.3130">
    <property type="match status" value="1"/>
</dbReference>
<dbReference type="GO" id="GO:0003735">
    <property type="term" value="F:structural constituent of ribosome"/>
    <property type="evidence" value="ECO:0007669"/>
    <property type="project" value="InterPro"/>
</dbReference>
<keyword evidence="6" id="KW-0732">Signal</keyword>
<dbReference type="PANTHER" id="PTHR23321">
    <property type="entry name" value="RIBOSOMAL PROTEIN S15, BACTERIAL AND ORGANELLAR"/>
    <property type="match status" value="1"/>
</dbReference>
<dbReference type="InterPro" id="IPR000589">
    <property type="entry name" value="Ribosomal_uS15"/>
</dbReference>
<dbReference type="InterPro" id="IPR005290">
    <property type="entry name" value="Ribosomal_uS15_bac-type"/>
</dbReference>
<comment type="caution">
    <text evidence="7">The sequence shown here is derived from an EMBL/GenBank/DDBJ whole genome shotgun (WGS) entry which is preliminary data.</text>
</comment>
<comment type="similarity">
    <text evidence="1">Belongs to the universal ribosomal protein uS15 family.</text>
</comment>
<dbReference type="PANTHER" id="PTHR23321:SF26">
    <property type="entry name" value="SMALL RIBOSOMAL SUBUNIT PROTEIN US15M"/>
    <property type="match status" value="1"/>
</dbReference>
<dbReference type="NCBIfam" id="TIGR00952">
    <property type="entry name" value="S15_bact"/>
    <property type="match status" value="1"/>
</dbReference>
<feature type="signal peptide" evidence="6">
    <location>
        <begin position="1"/>
        <end position="19"/>
    </location>
</feature>
<evidence type="ECO:0000256" key="2">
    <source>
        <dbReference type="ARBA" id="ARBA00022980"/>
    </source>
</evidence>
<dbReference type="HAMAP" id="MF_01343_B">
    <property type="entry name" value="Ribosomal_uS15_B"/>
    <property type="match status" value="1"/>
</dbReference>
<dbReference type="SMART" id="SM01387">
    <property type="entry name" value="Ribosomal_S15"/>
    <property type="match status" value="1"/>
</dbReference>
<reference evidence="7 8" key="1">
    <citation type="journal article" date="2021" name="Sci. Rep.">
        <title>Genome sequencing of the multicellular alga Astrephomene provides insights into convergent evolution of germ-soma differentiation.</title>
        <authorList>
            <person name="Yamashita S."/>
            <person name="Yamamoto K."/>
            <person name="Matsuzaki R."/>
            <person name="Suzuki S."/>
            <person name="Yamaguchi H."/>
            <person name="Hirooka S."/>
            <person name="Minakuchi Y."/>
            <person name="Miyagishima S."/>
            <person name="Kawachi M."/>
            <person name="Toyoda A."/>
            <person name="Nozaki H."/>
        </authorList>
    </citation>
    <scope>NUCLEOTIDE SEQUENCE [LARGE SCALE GENOMIC DNA]</scope>
    <source>
        <strain evidence="7 8">NIES-4017</strain>
    </source>
</reference>
<evidence type="ECO:0000256" key="3">
    <source>
        <dbReference type="ARBA" id="ARBA00023274"/>
    </source>
</evidence>
<evidence type="ECO:0000256" key="5">
    <source>
        <dbReference type="SAM" id="MobiDB-lite"/>
    </source>
</evidence>
<protein>
    <recommendedName>
        <fullName evidence="4">Small ribosomal subunit protein uS15c</fullName>
    </recommendedName>
</protein>
<keyword evidence="2" id="KW-0689">Ribosomal protein</keyword>
<keyword evidence="8" id="KW-1185">Reference proteome</keyword>
<dbReference type="Proteomes" id="UP001054857">
    <property type="component" value="Unassembled WGS sequence"/>
</dbReference>
<evidence type="ECO:0000256" key="6">
    <source>
        <dbReference type="SAM" id="SignalP"/>
    </source>
</evidence>
<evidence type="ECO:0000256" key="1">
    <source>
        <dbReference type="ARBA" id="ARBA00008434"/>
    </source>
</evidence>
<dbReference type="GO" id="GO:0006412">
    <property type="term" value="P:translation"/>
    <property type="evidence" value="ECO:0007669"/>
    <property type="project" value="InterPro"/>
</dbReference>
<evidence type="ECO:0000256" key="4">
    <source>
        <dbReference type="ARBA" id="ARBA00035250"/>
    </source>
</evidence>
<dbReference type="GO" id="GO:1990904">
    <property type="term" value="C:ribonucleoprotein complex"/>
    <property type="evidence" value="ECO:0007669"/>
    <property type="project" value="UniProtKB-KW"/>
</dbReference>
<dbReference type="Gene3D" id="1.10.287.10">
    <property type="entry name" value="S15/NS1, RNA-binding"/>
    <property type="match status" value="1"/>
</dbReference>
<dbReference type="InterPro" id="IPR009068">
    <property type="entry name" value="uS15_NS1_RNA-bd_sf"/>
</dbReference>
<feature type="region of interest" description="Disordered" evidence="5">
    <location>
        <begin position="86"/>
        <end position="127"/>
    </location>
</feature>
<accession>A0AAD3DRK1</accession>